<evidence type="ECO:0000256" key="6">
    <source>
        <dbReference type="PROSITE-ProRule" id="PRU00176"/>
    </source>
</evidence>
<keyword evidence="3" id="KW-0677">Repeat</keyword>
<feature type="domain" description="RRM" evidence="8">
    <location>
        <begin position="705"/>
        <end position="787"/>
    </location>
</feature>
<evidence type="ECO:0000256" key="5">
    <source>
        <dbReference type="ARBA" id="ARBA00023242"/>
    </source>
</evidence>
<protein>
    <recommendedName>
        <fullName evidence="8">RRM domain-containing protein</fullName>
    </recommendedName>
</protein>
<feature type="domain" description="RRM" evidence="8">
    <location>
        <begin position="2"/>
        <end position="79"/>
    </location>
</feature>
<dbReference type="GO" id="GO:0005730">
    <property type="term" value="C:nucleolus"/>
    <property type="evidence" value="ECO:0007669"/>
    <property type="project" value="TreeGrafter"/>
</dbReference>
<dbReference type="InterPro" id="IPR012677">
    <property type="entry name" value="Nucleotide-bd_a/b_plait_sf"/>
</dbReference>
<dbReference type="Pfam" id="PF00076">
    <property type="entry name" value="RRM_1"/>
    <property type="match status" value="6"/>
</dbReference>
<dbReference type="PROSITE" id="PS50102">
    <property type="entry name" value="RRM"/>
    <property type="match status" value="6"/>
</dbReference>
<dbReference type="GO" id="GO:0003729">
    <property type="term" value="F:mRNA binding"/>
    <property type="evidence" value="ECO:0007669"/>
    <property type="project" value="TreeGrafter"/>
</dbReference>
<dbReference type="FunFam" id="3.30.70.330:FF:001065">
    <property type="entry name" value="Predicted protein"/>
    <property type="match status" value="1"/>
</dbReference>
<keyword evidence="4 6" id="KW-0694">RNA-binding</keyword>
<evidence type="ECO:0000313" key="9">
    <source>
        <dbReference type="EMBL" id="JAV62800.1"/>
    </source>
</evidence>
<reference evidence="9" key="1">
    <citation type="journal article" date="2016" name="Sci. Rep.">
        <title>Molecular characterization of firefly nuptial gifts: a multi-omics approach sheds light on postcopulatory sexual selection.</title>
        <authorList>
            <person name="Al-Wathiqui N."/>
            <person name="Fallon T.R."/>
            <person name="South A."/>
            <person name="Weng J.K."/>
            <person name="Lewis S.M."/>
        </authorList>
    </citation>
    <scope>NUCLEOTIDE SEQUENCE</scope>
</reference>
<keyword evidence="5" id="KW-0539">Nucleus</keyword>
<dbReference type="SMART" id="SM00360">
    <property type="entry name" value="RRM"/>
    <property type="match status" value="6"/>
</dbReference>
<evidence type="ECO:0000256" key="7">
    <source>
        <dbReference type="SAM" id="MobiDB-lite"/>
    </source>
</evidence>
<evidence type="ECO:0000259" key="8">
    <source>
        <dbReference type="PROSITE" id="PS50102"/>
    </source>
</evidence>
<feature type="compositionally biased region" description="Basic and acidic residues" evidence="7">
    <location>
        <begin position="101"/>
        <end position="112"/>
    </location>
</feature>
<dbReference type="FunFam" id="3.30.70.330:FF:000738">
    <property type="entry name" value="RNA-binding motif protein 19"/>
    <property type="match status" value="1"/>
</dbReference>
<proteinExistence type="inferred from homology"/>
<accession>A0A1Y1KRJ6</accession>
<dbReference type="InterPro" id="IPR051945">
    <property type="entry name" value="RRM_MRD1_RNA_proc_ribogen"/>
</dbReference>
<dbReference type="FunFam" id="3.30.70.330:FF:000277">
    <property type="entry name" value="RNA binding motif protein 19"/>
    <property type="match status" value="1"/>
</dbReference>
<evidence type="ECO:0000256" key="2">
    <source>
        <dbReference type="ARBA" id="ARBA00008033"/>
    </source>
</evidence>
<feature type="region of interest" description="Disordered" evidence="7">
    <location>
        <begin position="89"/>
        <end position="122"/>
    </location>
</feature>
<dbReference type="PANTHER" id="PTHR48039:SF5">
    <property type="entry name" value="RNA-BINDING PROTEIN 28"/>
    <property type="match status" value="1"/>
</dbReference>
<feature type="domain" description="RRM" evidence="8">
    <location>
        <begin position="306"/>
        <end position="384"/>
    </location>
</feature>
<sequence>MSRLIIKNLPKKITEDKIRELFGVIGTVTDVQLKYTEEGKFRQFAFIGYHTENEANEAIKQFNNTHIKTHRIQVEACSSLGDATKPKSWSKYASDSNAFKRNTEGHAIKETDVPETSTNTRKKKELELLEKYKDDPKFEEFLELHAPNDKGLLLETKNAEESESGDDQRKTANQQVSDVDYMKSLIRTEPPPEKKRRNLPLYTIKLQNVPIHCKKKDIKDFFRTIAPFSIRLPRKIKGICFATFKTEKKFKRALLKDKSFINGKQVSVTAYKLPQSEASATSNTKRSKWKSQEDALKDEEDVAESGRIFIRNLSYTCTEDVIQELFAKYGPITEVNLPIDSVTRKLKGFGFVTFLMPEHAVKAYTELDGSIVQGRMLHLLPGKAKADETDSKVDESTNYKQKKIAKLKSQAGSSYNWNSLFLGHNAVADVIAKTYGTSKEAVLNPHGDSNAAVRLALGETQIVASTRKYLEAEGVHLDAFNNAPTKRSKTVILVKNLPAESELAELRELFQKYGVIGRIIFPPSGITAIVEFLEPSEARKAFMGLAYSKFKHTPLYLEWAPADGLKSLGAASDTVTVDAKVEETPEVKLEEEIEEEPEPDTTLFVKNLNFRTTDAGLRQHFAPCGKIHYANVAMKKDNRNPSLQLSMGYGFVRFIHKASANKALKELQNSTLDDKILEIKRSERTLANEAGSTRKSSKVTKQTGTKILVRNVPFQAKHKELFELFSTFGEIKALRLPKKISTGEGGDHRGFAFVDFFTNANAKSAFEALGQSTHLFGRRLVLEWASQEDEEVDAIRKRTAEHFQEEKEVRSKKSVFNIES</sequence>
<dbReference type="Gene3D" id="3.30.70.330">
    <property type="match status" value="6"/>
</dbReference>
<dbReference type="InterPro" id="IPR000504">
    <property type="entry name" value="RRM_dom"/>
</dbReference>
<feature type="domain" description="RRM" evidence="8">
    <location>
        <begin position="202"/>
        <end position="273"/>
    </location>
</feature>
<name>A0A1Y1KRJ6_PHOPY</name>
<dbReference type="InterPro" id="IPR035979">
    <property type="entry name" value="RBD_domain_sf"/>
</dbReference>
<dbReference type="SUPFAM" id="SSF54928">
    <property type="entry name" value="RNA-binding domain, RBD"/>
    <property type="match status" value="4"/>
</dbReference>
<dbReference type="AlphaFoldDB" id="A0A1Y1KRJ6"/>
<organism evidence="9">
    <name type="scientific">Photinus pyralis</name>
    <name type="common">Common eastern firefly</name>
    <name type="synonym">Lampyris pyralis</name>
    <dbReference type="NCBI Taxonomy" id="7054"/>
    <lineage>
        <taxon>Eukaryota</taxon>
        <taxon>Metazoa</taxon>
        <taxon>Ecdysozoa</taxon>
        <taxon>Arthropoda</taxon>
        <taxon>Hexapoda</taxon>
        <taxon>Insecta</taxon>
        <taxon>Pterygota</taxon>
        <taxon>Neoptera</taxon>
        <taxon>Endopterygota</taxon>
        <taxon>Coleoptera</taxon>
        <taxon>Polyphaga</taxon>
        <taxon>Elateriformia</taxon>
        <taxon>Elateroidea</taxon>
        <taxon>Lampyridae</taxon>
        <taxon>Lampyrinae</taxon>
        <taxon>Photinus</taxon>
    </lineage>
</organism>
<dbReference type="PANTHER" id="PTHR48039">
    <property type="entry name" value="RNA-BINDING MOTIF PROTEIN 14B"/>
    <property type="match status" value="1"/>
</dbReference>
<feature type="region of interest" description="Disordered" evidence="7">
    <location>
        <begin position="277"/>
        <end position="296"/>
    </location>
</feature>
<dbReference type="InterPro" id="IPR034423">
    <property type="entry name" value="RBM19_RRM5"/>
</dbReference>
<feature type="compositionally biased region" description="Polar residues" evidence="7">
    <location>
        <begin position="91"/>
        <end position="100"/>
    </location>
</feature>
<evidence type="ECO:0000256" key="1">
    <source>
        <dbReference type="ARBA" id="ARBA00004123"/>
    </source>
</evidence>
<evidence type="ECO:0000256" key="3">
    <source>
        <dbReference type="ARBA" id="ARBA00022737"/>
    </source>
</evidence>
<comment type="similarity">
    <text evidence="2">Belongs to the RRM MRD1 family.</text>
</comment>
<comment type="subcellular location">
    <subcellularLocation>
        <location evidence="1">Nucleus</location>
    </subcellularLocation>
</comment>
<evidence type="ECO:0000256" key="4">
    <source>
        <dbReference type="ARBA" id="ARBA00022884"/>
    </source>
</evidence>
<feature type="domain" description="RRM" evidence="8">
    <location>
        <begin position="490"/>
        <end position="562"/>
    </location>
</feature>
<dbReference type="EMBL" id="GEZM01078271">
    <property type="protein sequence ID" value="JAV62800.1"/>
    <property type="molecule type" value="Transcribed_RNA"/>
</dbReference>
<feature type="domain" description="RRM" evidence="8">
    <location>
        <begin position="601"/>
        <end position="684"/>
    </location>
</feature>
<dbReference type="CDD" id="cd12318">
    <property type="entry name" value="RRM5_RBM19_like"/>
    <property type="match status" value="1"/>
</dbReference>